<dbReference type="RefSeq" id="XP_019007546.1">
    <property type="nucleotide sequence ID" value="XM_019159494.1"/>
</dbReference>
<evidence type="ECO:0000313" key="1">
    <source>
        <dbReference type="EMBL" id="OCF46327.1"/>
    </source>
</evidence>
<reference evidence="2" key="4">
    <citation type="submission" date="2024-02" db="EMBL/GenBank/DDBJ databases">
        <title>Comparative genomics of Cryptococcus and Kwoniella reveals pathogenesis evolution and contrasting modes of karyotype evolution via chromosome fusion or intercentromeric recombination.</title>
        <authorList>
            <person name="Coelho M.A."/>
            <person name="David-Palma M."/>
            <person name="Shea T."/>
            <person name="Bowers K."/>
            <person name="McGinley-Smith S."/>
            <person name="Mohammad A.W."/>
            <person name="Gnirke A."/>
            <person name="Yurkov A.M."/>
            <person name="Nowrousian M."/>
            <person name="Sun S."/>
            <person name="Cuomo C.A."/>
            <person name="Heitman J."/>
        </authorList>
    </citation>
    <scope>NUCLEOTIDE SEQUENCE</scope>
    <source>
        <strain evidence="2">CBS 10737</strain>
    </source>
</reference>
<accession>A0A1B9HST2</accession>
<evidence type="ECO:0000313" key="3">
    <source>
        <dbReference type="Proteomes" id="UP000094020"/>
    </source>
</evidence>
<reference evidence="2" key="2">
    <citation type="submission" date="2013-07" db="EMBL/GenBank/DDBJ databases">
        <authorList>
            <consortium name="The Broad Institute Genome Sequencing Platform"/>
            <person name="Cuomo C."/>
            <person name="Litvintseva A."/>
            <person name="Chen Y."/>
            <person name="Heitman J."/>
            <person name="Sun S."/>
            <person name="Springer D."/>
            <person name="Dromer F."/>
            <person name="Young S.K."/>
            <person name="Zeng Q."/>
            <person name="Gargeya S."/>
            <person name="Fitzgerald M."/>
            <person name="Abouelleil A."/>
            <person name="Alvarado L."/>
            <person name="Berlin A.M."/>
            <person name="Chapman S.B."/>
            <person name="Dewar J."/>
            <person name="Goldberg J."/>
            <person name="Griggs A."/>
            <person name="Gujja S."/>
            <person name="Hansen M."/>
            <person name="Howarth C."/>
            <person name="Imamovic A."/>
            <person name="Larimer J."/>
            <person name="McCowan C."/>
            <person name="Murphy C."/>
            <person name="Pearson M."/>
            <person name="Priest M."/>
            <person name="Roberts A."/>
            <person name="Saif S."/>
            <person name="Shea T."/>
            <person name="Sykes S."/>
            <person name="Wortman J."/>
            <person name="Nusbaum C."/>
            <person name="Birren B."/>
        </authorList>
    </citation>
    <scope>NUCLEOTIDE SEQUENCE</scope>
    <source>
        <strain evidence="2">CBS 10737</strain>
    </source>
</reference>
<sequence length="255" mass="30250">MSECQFTLQNFTYDHNTEKFHSSTYCITLPKKITEYPNINSRNVKSGIYNSFTYVSDNMHKEFERYSLVVHSNSIYNDKQEDYYTKNRKELVDFNNSIFYSITDDKHFRESFKNGSLDKKSIEEKIQLTFEECNKNFQHIHEIDFLQFGTYDEWYKYTKTIDSPFDWNDFSDSSEDGKGGSNSQFFINQEEEEEESLLNPLLKEKVSNNTHRSKLKNVLSHIWKNHLNCFNKGSNCGYTTEGMVPRPSKLLFDQD</sequence>
<name>A0A1B9HST2_9TREE</name>
<dbReference type="EMBL" id="KV700118">
    <property type="protein sequence ID" value="OCF46327.1"/>
    <property type="molecule type" value="Genomic_DNA"/>
</dbReference>
<protein>
    <submittedName>
        <fullName evidence="1">Uncharacterized protein</fullName>
    </submittedName>
</protein>
<dbReference type="EMBL" id="CP144523">
    <property type="protein sequence ID" value="WWC69912.1"/>
    <property type="molecule type" value="Genomic_DNA"/>
</dbReference>
<evidence type="ECO:0000313" key="2">
    <source>
        <dbReference type="EMBL" id="WWC69912.1"/>
    </source>
</evidence>
<organism evidence="1">
    <name type="scientific">Kwoniella pini CBS 10737</name>
    <dbReference type="NCBI Taxonomy" id="1296096"/>
    <lineage>
        <taxon>Eukaryota</taxon>
        <taxon>Fungi</taxon>
        <taxon>Dikarya</taxon>
        <taxon>Basidiomycota</taxon>
        <taxon>Agaricomycotina</taxon>
        <taxon>Tremellomycetes</taxon>
        <taxon>Tremellales</taxon>
        <taxon>Cryptococcaceae</taxon>
        <taxon>Kwoniella</taxon>
    </lineage>
</organism>
<dbReference type="AlphaFoldDB" id="A0A1B9HST2"/>
<keyword evidence="3" id="KW-1185">Reference proteome</keyword>
<gene>
    <name evidence="1" type="ORF">I206_07809</name>
    <name evidence="2" type="ORF">I206_103856</name>
</gene>
<proteinExistence type="predicted"/>
<dbReference type="Proteomes" id="UP000094020">
    <property type="component" value="Chromosome 5"/>
</dbReference>
<dbReference type="KEGG" id="kpin:30176178"/>
<reference evidence="1" key="3">
    <citation type="submission" date="2016-07" db="EMBL/GenBank/DDBJ databases">
        <title>Evolution of pathogenesis and genome organization in the Tremellales.</title>
        <authorList>
            <person name="Cuomo C."/>
            <person name="Litvintseva A."/>
            <person name="Heitman J."/>
            <person name="Chen Y."/>
            <person name="Sun S."/>
            <person name="Springer D."/>
            <person name="Dromer F."/>
            <person name="Young S."/>
            <person name="Zeng Q."/>
            <person name="Chapman S."/>
            <person name="Gujja S."/>
            <person name="Saif S."/>
            <person name="Birren B."/>
        </authorList>
    </citation>
    <scope>NUCLEOTIDE SEQUENCE</scope>
    <source>
        <strain evidence="1">CBS 10737</strain>
    </source>
</reference>
<reference evidence="1" key="1">
    <citation type="submission" date="2013-07" db="EMBL/GenBank/DDBJ databases">
        <title>The Genome Sequence of Cryptococcus pinus CBS10737.</title>
        <authorList>
            <consortium name="The Broad Institute Genome Sequencing Platform"/>
            <person name="Cuomo C."/>
            <person name="Litvintseva A."/>
            <person name="Chen Y."/>
            <person name="Heitman J."/>
            <person name="Sun S."/>
            <person name="Springer D."/>
            <person name="Dromer F."/>
            <person name="Young S.K."/>
            <person name="Zeng Q."/>
            <person name="Gargeya S."/>
            <person name="Fitzgerald M."/>
            <person name="Abouelleil A."/>
            <person name="Alvarado L."/>
            <person name="Berlin A.M."/>
            <person name="Chapman S.B."/>
            <person name="Dewar J."/>
            <person name="Goldberg J."/>
            <person name="Griggs A."/>
            <person name="Gujja S."/>
            <person name="Hansen M."/>
            <person name="Howarth C."/>
            <person name="Imamovic A."/>
            <person name="Larimer J."/>
            <person name="McCowan C."/>
            <person name="Murphy C."/>
            <person name="Pearson M."/>
            <person name="Priest M."/>
            <person name="Roberts A."/>
            <person name="Saif S."/>
            <person name="Shea T."/>
            <person name="Sykes S."/>
            <person name="Wortman J."/>
            <person name="Nusbaum C."/>
            <person name="Birren B."/>
        </authorList>
    </citation>
    <scope>NUCLEOTIDE SEQUENCE [LARGE SCALE GENOMIC DNA]</scope>
    <source>
        <strain evidence="1">CBS 10737</strain>
    </source>
</reference>
<dbReference type="GeneID" id="30176178"/>